<dbReference type="AlphaFoldDB" id="A0A8H6WXH6"/>
<dbReference type="Proteomes" id="UP000620124">
    <property type="component" value="Unassembled WGS sequence"/>
</dbReference>
<dbReference type="InterPro" id="IPR022023">
    <property type="entry name" value="U1snRNP70_N"/>
</dbReference>
<comment type="caution">
    <text evidence="7">The sequence shown here is derived from an EMBL/GenBank/DDBJ whole genome shotgun (WGS) entry which is preliminary data.</text>
</comment>
<keyword evidence="8" id="KW-1185">Reference proteome</keyword>
<sequence>MPGTHLLPPNLLKLFAPRPPLPYTRPLDKDIDRIRPKNVSGVAHLLAELKEAKTENMMTTGESEVVMEEGEEPVFTHAEEVKRQIRREERKKKKTEEFKIAKETYKPADDPEAVGDPYKTLFISRLHKTATESDLRREFETYGTIERVRIVRDKKGRSRGYAFVVYERERDMKAAYKESDGLHIMGKRILVDVERGRTVRGWKPRRLGGAVDFGVDSGEEAAAAEDLEIVEVSATAEAEASGAGLEAEGSAAGAGAGLVVLATEAAGAVDSATTEAMETVVEEAGVGTGPTEAEGAGDLALAGTAVSVAGAGAVSEAEMAASGVVVAASVTAEGVSTTTNRTDMVLLLRAQVDLDLRPLDMGPRREQGVGMGRRQADFAETSSVKDLLAGMMTGKRNGQGIEEVYLAFSLFPPDFPAKVTVYVFGSSIFGGCSDVPSIQSCASCV</sequence>
<protein>
    <submittedName>
        <fullName evidence="7">U1 small nuclear ribonucleoprotein</fullName>
    </submittedName>
</protein>
<name>A0A8H6WXH6_9AGAR</name>
<dbReference type="InterPro" id="IPR051183">
    <property type="entry name" value="U1_U11-U12_snRNP_70-35kDa"/>
</dbReference>
<dbReference type="SMART" id="SM00360">
    <property type="entry name" value="RRM"/>
    <property type="match status" value="1"/>
</dbReference>
<evidence type="ECO:0000256" key="1">
    <source>
        <dbReference type="ARBA" id="ARBA00004123"/>
    </source>
</evidence>
<evidence type="ECO:0000256" key="5">
    <source>
        <dbReference type="PROSITE-ProRule" id="PRU00176"/>
    </source>
</evidence>
<feature type="domain" description="RRM" evidence="6">
    <location>
        <begin position="119"/>
        <end position="196"/>
    </location>
</feature>
<dbReference type="PANTHER" id="PTHR13952:SF5">
    <property type="entry name" value="U1 SMALL NUCLEAR RIBONUCLEOPROTEIN 70 KDA"/>
    <property type="match status" value="1"/>
</dbReference>
<evidence type="ECO:0000256" key="4">
    <source>
        <dbReference type="ARBA" id="ARBA00023274"/>
    </source>
</evidence>
<dbReference type="GO" id="GO:0005685">
    <property type="term" value="C:U1 snRNP"/>
    <property type="evidence" value="ECO:0007669"/>
    <property type="project" value="TreeGrafter"/>
</dbReference>
<dbReference type="GO" id="GO:0000398">
    <property type="term" value="P:mRNA splicing, via spliceosome"/>
    <property type="evidence" value="ECO:0007669"/>
    <property type="project" value="TreeGrafter"/>
</dbReference>
<gene>
    <name evidence="7" type="ORF">MVEN_02479600</name>
</gene>
<dbReference type="InterPro" id="IPR000504">
    <property type="entry name" value="RRM_dom"/>
</dbReference>
<dbReference type="SUPFAM" id="SSF54928">
    <property type="entry name" value="RNA-binding domain, RBD"/>
    <property type="match status" value="1"/>
</dbReference>
<keyword evidence="2 5" id="KW-0694">RNA-binding</keyword>
<keyword evidence="3" id="KW-0539">Nucleus</keyword>
<comment type="subcellular location">
    <subcellularLocation>
        <location evidence="1">Nucleus</location>
    </subcellularLocation>
</comment>
<dbReference type="InterPro" id="IPR012677">
    <property type="entry name" value="Nucleotide-bd_a/b_plait_sf"/>
</dbReference>
<dbReference type="GO" id="GO:0071004">
    <property type="term" value="C:U2-type prespliceosome"/>
    <property type="evidence" value="ECO:0007669"/>
    <property type="project" value="TreeGrafter"/>
</dbReference>
<dbReference type="CDD" id="cd12236">
    <property type="entry name" value="RRM_snRNP70"/>
    <property type="match status" value="1"/>
</dbReference>
<dbReference type="PANTHER" id="PTHR13952">
    <property type="entry name" value="U1 SMALL NUCLEAR RIBONUCLEOPROTEIN 70 KD"/>
    <property type="match status" value="1"/>
</dbReference>
<proteinExistence type="predicted"/>
<evidence type="ECO:0000313" key="7">
    <source>
        <dbReference type="EMBL" id="KAF7330410.1"/>
    </source>
</evidence>
<dbReference type="GO" id="GO:0003729">
    <property type="term" value="F:mRNA binding"/>
    <property type="evidence" value="ECO:0007669"/>
    <property type="project" value="TreeGrafter"/>
</dbReference>
<evidence type="ECO:0000259" key="6">
    <source>
        <dbReference type="PROSITE" id="PS50102"/>
    </source>
</evidence>
<dbReference type="OrthoDB" id="4207594at2759"/>
<dbReference type="GO" id="GO:0071011">
    <property type="term" value="C:precatalytic spliceosome"/>
    <property type="evidence" value="ECO:0007669"/>
    <property type="project" value="TreeGrafter"/>
</dbReference>
<evidence type="ECO:0000313" key="8">
    <source>
        <dbReference type="Proteomes" id="UP000620124"/>
    </source>
</evidence>
<dbReference type="InterPro" id="IPR035979">
    <property type="entry name" value="RBD_domain_sf"/>
</dbReference>
<accession>A0A8H6WXH6</accession>
<dbReference type="PROSITE" id="PS50102">
    <property type="entry name" value="RRM"/>
    <property type="match status" value="1"/>
</dbReference>
<evidence type="ECO:0000256" key="3">
    <source>
        <dbReference type="ARBA" id="ARBA00023242"/>
    </source>
</evidence>
<evidence type="ECO:0000256" key="2">
    <source>
        <dbReference type="ARBA" id="ARBA00022884"/>
    </source>
</evidence>
<dbReference type="Gene3D" id="3.30.70.330">
    <property type="match status" value="1"/>
</dbReference>
<dbReference type="EMBL" id="JACAZI010000033">
    <property type="protein sequence ID" value="KAF7330410.1"/>
    <property type="molecule type" value="Genomic_DNA"/>
</dbReference>
<keyword evidence="4 7" id="KW-0687">Ribonucleoprotein</keyword>
<dbReference type="Pfam" id="PF00076">
    <property type="entry name" value="RRM_1"/>
    <property type="match status" value="1"/>
</dbReference>
<dbReference type="Pfam" id="PF12220">
    <property type="entry name" value="U1snRNP70_N"/>
    <property type="match status" value="1"/>
</dbReference>
<dbReference type="FunFam" id="3.30.70.330:FF:000132">
    <property type="entry name" value="Small nuclear ribonucleoprotein U11/U12 subunit 35"/>
    <property type="match status" value="1"/>
</dbReference>
<organism evidence="7 8">
    <name type="scientific">Mycena venus</name>
    <dbReference type="NCBI Taxonomy" id="2733690"/>
    <lineage>
        <taxon>Eukaryota</taxon>
        <taxon>Fungi</taxon>
        <taxon>Dikarya</taxon>
        <taxon>Basidiomycota</taxon>
        <taxon>Agaricomycotina</taxon>
        <taxon>Agaricomycetes</taxon>
        <taxon>Agaricomycetidae</taxon>
        <taxon>Agaricales</taxon>
        <taxon>Marasmiineae</taxon>
        <taxon>Mycenaceae</taxon>
        <taxon>Mycena</taxon>
    </lineage>
</organism>
<reference evidence="7" key="1">
    <citation type="submission" date="2020-05" db="EMBL/GenBank/DDBJ databases">
        <title>Mycena genomes resolve the evolution of fungal bioluminescence.</title>
        <authorList>
            <person name="Tsai I.J."/>
        </authorList>
    </citation>
    <scope>NUCLEOTIDE SEQUENCE</scope>
    <source>
        <strain evidence="7">CCC161011</strain>
    </source>
</reference>
<dbReference type="GO" id="GO:0030619">
    <property type="term" value="F:U1 snRNA binding"/>
    <property type="evidence" value="ECO:0007669"/>
    <property type="project" value="InterPro"/>
</dbReference>
<dbReference type="InterPro" id="IPR034143">
    <property type="entry name" value="snRNP70_RRM"/>
</dbReference>